<keyword evidence="2" id="KW-1185">Reference proteome</keyword>
<dbReference type="Proteomes" id="UP000188268">
    <property type="component" value="Unassembled WGS sequence"/>
</dbReference>
<comment type="caution">
    <text evidence="1">The sequence shown here is derived from an EMBL/GenBank/DDBJ whole genome shotgun (WGS) entry which is preliminary data.</text>
</comment>
<accession>A0A1R3GL33</accession>
<dbReference type="Gramene" id="OMO58776">
    <property type="protein sequence ID" value="OMO58776"/>
    <property type="gene ID" value="CCACVL1_25359"/>
</dbReference>
<dbReference type="AlphaFoldDB" id="A0A1R3GL33"/>
<protein>
    <submittedName>
        <fullName evidence="1">Uncharacterized protein</fullName>
    </submittedName>
</protein>
<sequence>MEKGVVIHKCRILGEEKLLIRVSWKQVERRVWGDSVKWCS</sequence>
<name>A0A1R3GL33_COCAP</name>
<reference evidence="1 2" key="1">
    <citation type="submission" date="2013-09" db="EMBL/GenBank/DDBJ databases">
        <title>Corchorus capsularis genome sequencing.</title>
        <authorList>
            <person name="Alam M."/>
            <person name="Haque M.S."/>
            <person name="Islam M.S."/>
            <person name="Emdad E.M."/>
            <person name="Islam M.M."/>
            <person name="Ahmed B."/>
            <person name="Halim A."/>
            <person name="Hossen Q.M.M."/>
            <person name="Hossain M.Z."/>
            <person name="Ahmed R."/>
            <person name="Khan M.M."/>
            <person name="Islam R."/>
            <person name="Rashid M.M."/>
            <person name="Khan S.A."/>
            <person name="Rahman M.S."/>
            <person name="Alam M."/>
        </authorList>
    </citation>
    <scope>NUCLEOTIDE SEQUENCE [LARGE SCALE GENOMIC DNA]</scope>
    <source>
        <strain evidence="2">cv. CVL-1</strain>
        <tissue evidence="1">Whole seedling</tissue>
    </source>
</reference>
<dbReference type="EMBL" id="AWWV01014142">
    <property type="protein sequence ID" value="OMO58776.1"/>
    <property type="molecule type" value="Genomic_DNA"/>
</dbReference>
<proteinExistence type="predicted"/>
<gene>
    <name evidence="1" type="ORF">CCACVL1_25359</name>
</gene>
<organism evidence="1 2">
    <name type="scientific">Corchorus capsularis</name>
    <name type="common">Jute</name>
    <dbReference type="NCBI Taxonomy" id="210143"/>
    <lineage>
        <taxon>Eukaryota</taxon>
        <taxon>Viridiplantae</taxon>
        <taxon>Streptophyta</taxon>
        <taxon>Embryophyta</taxon>
        <taxon>Tracheophyta</taxon>
        <taxon>Spermatophyta</taxon>
        <taxon>Magnoliopsida</taxon>
        <taxon>eudicotyledons</taxon>
        <taxon>Gunneridae</taxon>
        <taxon>Pentapetalae</taxon>
        <taxon>rosids</taxon>
        <taxon>malvids</taxon>
        <taxon>Malvales</taxon>
        <taxon>Malvaceae</taxon>
        <taxon>Grewioideae</taxon>
        <taxon>Apeibeae</taxon>
        <taxon>Corchorus</taxon>
    </lineage>
</organism>
<evidence type="ECO:0000313" key="2">
    <source>
        <dbReference type="Proteomes" id="UP000188268"/>
    </source>
</evidence>
<evidence type="ECO:0000313" key="1">
    <source>
        <dbReference type="EMBL" id="OMO58776.1"/>
    </source>
</evidence>